<protein>
    <submittedName>
        <fullName evidence="2">Predicted protein</fullName>
    </submittedName>
</protein>
<accession>F2EDH3</accession>
<dbReference type="EMBL" id="AK374198">
    <property type="protein sequence ID" value="BAK05395.1"/>
    <property type="molecule type" value="mRNA"/>
</dbReference>
<dbReference type="AlphaFoldDB" id="F2EDH3"/>
<name>F2EDH3_HORVV</name>
<evidence type="ECO:0000313" key="2">
    <source>
        <dbReference type="EMBL" id="BAK05395.1"/>
    </source>
</evidence>
<proteinExistence type="evidence at transcript level"/>
<evidence type="ECO:0000256" key="1">
    <source>
        <dbReference type="SAM" id="MobiDB-lite"/>
    </source>
</evidence>
<organism evidence="2">
    <name type="scientific">Hordeum vulgare subsp. vulgare</name>
    <name type="common">Domesticated barley</name>
    <dbReference type="NCBI Taxonomy" id="112509"/>
    <lineage>
        <taxon>Eukaryota</taxon>
        <taxon>Viridiplantae</taxon>
        <taxon>Streptophyta</taxon>
        <taxon>Embryophyta</taxon>
        <taxon>Tracheophyta</taxon>
        <taxon>Spermatophyta</taxon>
        <taxon>Magnoliopsida</taxon>
        <taxon>Liliopsida</taxon>
        <taxon>Poales</taxon>
        <taxon>Poaceae</taxon>
        <taxon>BOP clade</taxon>
        <taxon>Pooideae</taxon>
        <taxon>Triticodae</taxon>
        <taxon>Triticeae</taxon>
        <taxon>Hordeinae</taxon>
        <taxon>Hordeum</taxon>
    </lineage>
</organism>
<reference evidence="2" key="1">
    <citation type="journal article" date="2011" name="Plant Physiol.">
        <title>Comprehensive sequence analysis of 24,783 barley full-length cDNAs derived from 12 clone libraries.</title>
        <authorList>
            <person name="Matsumoto T."/>
            <person name="Tanaka T."/>
            <person name="Sakai H."/>
            <person name="Amano N."/>
            <person name="Kanamori H."/>
            <person name="Kurita K."/>
            <person name="Kikuta A."/>
            <person name="Kamiya K."/>
            <person name="Yamamoto M."/>
            <person name="Ikawa H."/>
            <person name="Fujii N."/>
            <person name="Hori K."/>
            <person name="Itoh T."/>
            <person name="Sato K."/>
        </authorList>
    </citation>
    <scope>NUCLEOTIDE SEQUENCE</scope>
    <source>
        <tissue evidence="2">Flower</tissue>
    </source>
</reference>
<sequence>MPLIPLPSVRPTGLRLPIAPTPTSVLSHPNPRPLPDPPISRSTCPAPASDDATPLLSRKAPSPDPSAAGPIRWWAVVGLRGAFPILC</sequence>
<feature type="region of interest" description="Disordered" evidence="1">
    <location>
        <begin position="1"/>
        <end position="67"/>
    </location>
</feature>